<evidence type="ECO:0000256" key="6">
    <source>
        <dbReference type="ARBA" id="ARBA00023304"/>
    </source>
</evidence>
<dbReference type="AlphaFoldDB" id="A0A2V3PJ21"/>
<dbReference type="Pfam" id="PF10369">
    <property type="entry name" value="ALS_ss_C"/>
    <property type="match status" value="1"/>
</dbReference>
<dbReference type="EC" id="2.2.1.6" evidence="8"/>
<dbReference type="Pfam" id="PF22629">
    <property type="entry name" value="ACT_AHAS_ss"/>
    <property type="match status" value="1"/>
</dbReference>
<evidence type="ECO:0000256" key="8">
    <source>
        <dbReference type="RuleBase" id="RU368092"/>
    </source>
</evidence>
<feature type="domain" description="ACT" evidence="9">
    <location>
        <begin position="8"/>
        <end position="82"/>
    </location>
</feature>
<evidence type="ECO:0000256" key="4">
    <source>
        <dbReference type="ARBA" id="ARBA00011744"/>
    </source>
</evidence>
<dbReference type="Proteomes" id="UP000247973">
    <property type="component" value="Unassembled WGS sequence"/>
</dbReference>
<keyword evidence="11" id="KW-1185">Reference proteome</keyword>
<dbReference type="CDD" id="cd04878">
    <property type="entry name" value="ACT_AHAS"/>
    <property type="match status" value="1"/>
</dbReference>
<name>A0A2V3PJ21_9BACT</name>
<dbReference type="Gene3D" id="3.30.70.1150">
    <property type="entry name" value="ACT-like. Chain A, domain 2"/>
    <property type="match status" value="1"/>
</dbReference>
<comment type="function">
    <text evidence="8">Catalyzes the conversion of 2 pyruvate molecules into acetolactate in the first common step of the biosynthetic pathway of the branched-amino acids such as leucine, isoleucine, and valine.</text>
</comment>
<evidence type="ECO:0000256" key="2">
    <source>
        <dbReference type="ARBA" id="ARBA00005025"/>
    </source>
</evidence>
<comment type="catalytic activity">
    <reaction evidence="7 8">
        <text>2 pyruvate + H(+) = (2S)-2-acetolactate + CO2</text>
        <dbReference type="Rhea" id="RHEA:25249"/>
        <dbReference type="ChEBI" id="CHEBI:15361"/>
        <dbReference type="ChEBI" id="CHEBI:15378"/>
        <dbReference type="ChEBI" id="CHEBI:16526"/>
        <dbReference type="ChEBI" id="CHEBI:58476"/>
        <dbReference type="EC" id="2.2.1.6"/>
    </reaction>
</comment>
<comment type="subunit">
    <text evidence="4 8">Dimer of large and small chains.</text>
</comment>
<dbReference type="GO" id="GO:0009099">
    <property type="term" value="P:L-valine biosynthetic process"/>
    <property type="evidence" value="ECO:0007669"/>
    <property type="project" value="UniProtKB-UniRule"/>
</dbReference>
<evidence type="ECO:0000256" key="3">
    <source>
        <dbReference type="ARBA" id="ARBA00006341"/>
    </source>
</evidence>
<dbReference type="GO" id="GO:0005829">
    <property type="term" value="C:cytosol"/>
    <property type="evidence" value="ECO:0007669"/>
    <property type="project" value="TreeGrafter"/>
</dbReference>
<evidence type="ECO:0000256" key="7">
    <source>
        <dbReference type="ARBA" id="ARBA00048670"/>
    </source>
</evidence>
<dbReference type="RefSeq" id="WP_110312214.1">
    <property type="nucleotide sequence ID" value="NZ_QICL01000032.1"/>
</dbReference>
<comment type="pathway">
    <text evidence="2 8">Amino-acid biosynthesis; L-valine biosynthesis; L-valine from pyruvate: step 1/4.</text>
</comment>
<keyword evidence="5 8" id="KW-0028">Amino-acid biosynthesis</keyword>
<reference evidence="10 11" key="1">
    <citation type="submission" date="2018-03" db="EMBL/GenBank/DDBJ databases">
        <title>Genomic Encyclopedia of Archaeal and Bacterial Type Strains, Phase II (KMG-II): from individual species to whole genera.</title>
        <authorList>
            <person name="Goeker M."/>
        </authorList>
    </citation>
    <scope>NUCLEOTIDE SEQUENCE [LARGE SCALE GENOMIC DNA]</scope>
    <source>
        <strain evidence="10 11">DSM 100214</strain>
    </source>
</reference>
<dbReference type="GO" id="GO:1990610">
    <property type="term" value="F:acetolactate synthase regulator activity"/>
    <property type="evidence" value="ECO:0007669"/>
    <property type="project" value="UniProtKB-UniRule"/>
</dbReference>
<comment type="similarity">
    <text evidence="3 8">Belongs to the acetolactate synthase small subunit family.</text>
</comment>
<dbReference type="SUPFAM" id="SSF55021">
    <property type="entry name" value="ACT-like"/>
    <property type="match status" value="2"/>
</dbReference>
<evidence type="ECO:0000259" key="9">
    <source>
        <dbReference type="PROSITE" id="PS51671"/>
    </source>
</evidence>
<dbReference type="NCBIfam" id="TIGR00119">
    <property type="entry name" value="acolac_sm"/>
    <property type="match status" value="1"/>
</dbReference>
<comment type="pathway">
    <text evidence="1 8">Amino-acid biosynthesis; L-isoleucine biosynthesis; L-isoleucine from 2-oxobutanoate: step 1/4.</text>
</comment>
<keyword evidence="8" id="KW-0808">Transferase</keyword>
<dbReference type="InterPro" id="IPR054480">
    <property type="entry name" value="AHAS_small-like_ACT"/>
</dbReference>
<keyword evidence="6 8" id="KW-0100">Branched-chain amino acid biosynthesis</keyword>
<organism evidence="10 11">
    <name type="scientific">Dysgonomonas alginatilytica</name>
    <dbReference type="NCBI Taxonomy" id="1605892"/>
    <lineage>
        <taxon>Bacteria</taxon>
        <taxon>Pseudomonadati</taxon>
        <taxon>Bacteroidota</taxon>
        <taxon>Bacteroidia</taxon>
        <taxon>Bacteroidales</taxon>
        <taxon>Dysgonomonadaceae</taxon>
        <taxon>Dysgonomonas</taxon>
    </lineage>
</organism>
<dbReference type="OrthoDB" id="1523722at2"/>
<dbReference type="PANTHER" id="PTHR30239">
    <property type="entry name" value="ACETOLACTATE SYNTHASE SMALL SUBUNIT"/>
    <property type="match status" value="1"/>
</dbReference>
<sequence>MEDKTLYTVTIFSENTVGLLSQVTSVFTRRQLNIETLSVSPSAIKGIHKFTITVYSNREDIVKVVRQIDKRVDVLKSYFNTDDELIHQEIALYKLSTPEFIKIGSAEALIRRFHAQILEINENCVVIQKTGHYAETQALFEELSELIGVLQFIRSGRVAITKSKIERLSDMLQERERKNSSL</sequence>
<dbReference type="Gene3D" id="3.30.70.260">
    <property type="match status" value="1"/>
</dbReference>
<dbReference type="PANTHER" id="PTHR30239:SF0">
    <property type="entry name" value="ACETOLACTATE SYNTHASE SMALL SUBUNIT 1, CHLOROPLASTIC"/>
    <property type="match status" value="1"/>
</dbReference>
<dbReference type="GO" id="GO:0003984">
    <property type="term" value="F:acetolactate synthase activity"/>
    <property type="evidence" value="ECO:0007669"/>
    <property type="project" value="UniProtKB-UniRule"/>
</dbReference>
<evidence type="ECO:0000313" key="11">
    <source>
        <dbReference type="Proteomes" id="UP000247973"/>
    </source>
</evidence>
<dbReference type="InterPro" id="IPR027271">
    <property type="entry name" value="Acetolactate_synth/TF_NikR_C"/>
</dbReference>
<dbReference type="PROSITE" id="PS51671">
    <property type="entry name" value="ACT"/>
    <property type="match status" value="1"/>
</dbReference>
<protein>
    <recommendedName>
        <fullName evidence="8">Acetolactate synthase small subunit</fullName>
        <shortName evidence="8">AHAS</shortName>
        <shortName evidence="8">ALS</shortName>
        <ecNumber evidence="8">2.2.1.6</ecNumber>
    </recommendedName>
    <alternativeName>
        <fullName evidence="8">Acetohydroxy-acid synthase small subunit</fullName>
    </alternativeName>
</protein>
<gene>
    <name evidence="10" type="ORF">CLV62_13234</name>
</gene>
<dbReference type="InterPro" id="IPR019455">
    <property type="entry name" value="Acetolactate_synth_ssu_C"/>
</dbReference>
<evidence type="ECO:0000313" key="10">
    <source>
        <dbReference type="EMBL" id="PXV60045.1"/>
    </source>
</evidence>
<dbReference type="InterPro" id="IPR045865">
    <property type="entry name" value="ACT-like_dom_sf"/>
</dbReference>
<accession>A0A2V3PJ21</accession>
<evidence type="ECO:0000256" key="1">
    <source>
        <dbReference type="ARBA" id="ARBA00004974"/>
    </source>
</evidence>
<dbReference type="UniPathway" id="UPA00049">
    <property type="reaction ID" value="UER00059"/>
</dbReference>
<comment type="caution">
    <text evidence="10">The sequence shown here is derived from an EMBL/GenBank/DDBJ whole genome shotgun (WGS) entry which is preliminary data.</text>
</comment>
<dbReference type="InterPro" id="IPR004789">
    <property type="entry name" value="Acetalactate_synth_ssu"/>
</dbReference>
<dbReference type="EMBL" id="QICL01000032">
    <property type="protein sequence ID" value="PXV60045.1"/>
    <property type="molecule type" value="Genomic_DNA"/>
</dbReference>
<dbReference type="InterPro" id="IPR002912">
    <property type="entry name" value="ACT_dom"/>
</dbReference>
<dbReference type="InterPro" id="IPR039557">
    <property type="entry name" value="AHAS_ACT"/>
</dbReference>
<dbReference type="UniPathway" id="UPA00047">
    <property type="reaction ID" value="UER00055"/>
</dbReference>
<evidence type="ECO:0000256" key="5">
    <source>
        <dbReference type="ARBA" id="ARBA00022605"/>
    </source>
</evidence>
<dbReference type="GO" id="GO:0009097">
    <property type="term" value="P:isoleucine biosynthetic process"/>
    <property type="evidence" value="ECO:0007669"/>
    <property type="project" value="UniProtKB-UniRule"/>
</dbReference>
<proteinExistence type="inferred from homology"/>